<dbReference type="EMBL" id="JBJUIK010000015">
    <property type="protein sequence ID" value="KAL3501489.1"/>
    <property type="molecule type" value="Genomic_DNA"/>
</dbReference>
<reference evidence="1 2" key="1">
    <citation type="submission" date="2024-11" db="EMBL/GenBank/DDBJ databases">
        <title>A near-complete genome assembly of Cinchona calisaya.</title>
        <authorList>
            <person name="Lian D.C."/>
            <person name="Zhao X.W."/>
            <person name="Wei L."/>
        </authorList>
    </citation>
    <scope>NUCLEOTIDE SEQUENCE [LARGE SCALE GENOMIC DNA]</scope>
    <source>
        <tissue evidence="1">Nenye</tissue>
    </source>
</reference>
<sequence length="108" mass="11875">MQLGAIISFQNSDPKERATYNIIHVYAALSCGPMIKTAVTGPVEDMSDQKEVVHGPIPLFWVKKPVHKFQALMKSSKEIEQSTTNGPNGSLLAFGCAFLFFPESYLAL</sequence>
<gene>
    <name evidence="1" type="ORF">ACH5RR_035938</name>
</gene>
<accession>A0ABD2Y598</accession>
<name>A0ABD2Y598_9GENT</name>
<organism evidence="1 2">
    <name type="scientific">Cinchona calisaya</name>
    <dbReference type="NCBI Taxonomy" id="153742"/>
    <lineage>
        <taxon>Eukaryota</taxon>
        <taxon>Viridiplantae</taxon>
        <taxon>Streptophyta</taxon>
        <taxon>Embryophyta</taxon>
        <taxon>Tracheophyta</taxon>
        <taxon>Spermatophyta</taxon>
        <taxon>Magnoliopsida</taxon>
        <taxon>eudicotyledons</taxon>
        <taxon>Gunneridae</taxon>
        <taxon>Pentapetalae</taxon>
        <taxon>asterids</taxon>
        <taxon>lamiids</taxon>
        <taxon>Gentianales</taxon>
        <taxon>Rubiaceae</taxon>
        <taxon>Cinchonoideae</taxon>
        <taxon>Cinchoneae</taxon>
        <taxon>Cinchona</taxon>
    </lineage>
</organism>
<dbReference type="AlphaFoldDB" id="A0ABD2Y598"/>
<protein>
    <submittedName>
        <fullName evidence="1">Uncharacterized protein</fullName>
    </submittedName>
</protein>
<keyword evidence="2" id="KW-1185">Reference proteome</keyword>
<evidence type="ECO:0000313" key="2">
    <source>
        <dbReference type="Proteomes" id="UP001630127"/>
    </source>
</evidence>
<evidence type="ECO:0000313" key="1">
    <source>
        <dbReference type="EMBL" id="KAL3501489.1"/>
    </source>
</evidence>
<comment type="caution">
    <text evidence="1">The sequence shown here is derived from an EMBL/GenBank/DDBJ whole genome shotgun (WGS) entry which is preliminary data.</text>
</comment>
<proteinExistence type="predicted"/>
<dbReference type="Proteomes" id="UP001630127">
    <property type="component" value="Unassembled WGS sequence"/>
</dbReference>